<accession>A0A843W9A7</accession>
<dbReference type="GO" id="GO:0046872">
    <property type="term" value="F:metal ion binding"/>
    <property type="evidence" value="ECO:0007669"/>
    <property type="project" value="InterPro"/>
</dbReference>
<dbReference type="SUPFAM" id="SSF55008">
    <property type="entry name" value="HMA, heavy metal-associated domain"/>
    <property type="match status" value="1"/>
</dbReference>
<dbReference type="PANTHER" id="PTHR47294">
    <property type="entry name" value="OS08G0431150 PROTEIN"/>
    <property type="match status" value="1"/>
</dbReference>
<dbReference type="PANTHER" id="PTHR47294:SF3">
    <property type="entry name" value="OS08G0431150 PROTEIN"/>
    <property type="match status" value="1"/>
</dbReference>
<dbReference type="Proteomes" id="UP000652761">
    <property type="component" value="Unassembled WGS sequence"/>
</dbReference>
<sequence>MEGDLPKGSGDIKATRKGKLKEKNNQPMEKLGIWNFKGGHACFLPTPPPQNRIPTQLQFHCMVMRMNIDCDGCYRRISRALHHMHEELESHVIERKQSRVSVFGMFDPQELAIRMRKATNRRVEILESKEVTNDPGGQVENGASGGDGGEGGEKTSKKKKKKKKKVQFAS</sequence>
<evidence type="ECO:0000313" key="2">
    <source>
        <dbReference type="EMBL" id="MQM07723.1"/>
    </source>
</evidence>
<comment type="caution">
    <text evidence="2">The sequence shown here is derived from an EMBL/GenBank/DDBJ whole genome shotgun (WGS) entry which is preliminary data.</text>
</comment>
<evidence type="ECO:0008006" key="4">
    <source>
        <dbReference type="Google" id="ProtNLM"/>
    </source>
</evidence>
<dbReference type="Gene3D" id="3.30.70.100">
    <property type="match status" value="1"/>
</dbReference>
<evidence type="ECO:0000256" key="1">
    <source>
        <dbReference type="SAM" id="MobiDB-lite"/>
    </source>
</evidence>
<organism evidence="2 3">
    <name type="scientific">Colocasia esculenta</name>
    <name type="common">Wild taro</name>
    <name type="synonym">Arum esculentum</name>
    <dbReference type="NCBI Taxonomy" id="4460"/>
    <lineage>
        <taxon>Eukaryota</taxon>
        <taxon>Viridiplantae</taxon>
        <taxon>Streptophyta</taxon>
        <taxon>Embryophyta</taxon>
        <taxon>Tracheophyta</taxon>
        <taxon>Spermatophyta</taxon>
        <taxon>Magnoliopsida</taxon>
        <taxon>Liliopsida</taxon>
        <taxon>Araceae</taxon>
        <taxon>Aroideae</taxon>
        <taxon>Colocasieae</taxon>
        <taxon>Colocasia</taxon>
    </lineage>
</organism>
<name>A0A843W9A7_COLES</name>
<proteinExistence type="predicted"/>
<dbReference type="OrthoDB" id="1889242at2759"/>
<reference evidence="2" key="1">
    <citation type="submission" date="2017-07" db="EMBL/GenBank/DDBJ databases">
        <title>Taro Niue Genome Assembly and Annotation.</title>
        <authorList>
            <person name="Atibalentja N."/>
            <person name="Keating K."/>
            <person name="Fields C.J."/>
        </authorList>
    </citation>
    <scope>NUCLEOTIDE SEQUENCE</scope>
    <source>
        <strain evidence="2">Niue_2</strain>
        <tissue evidence="2">Leaf</tissue>
    </source>
</reference>
<dbReference type="InterPro" id="IPR036163">
    <property type="entry name" value="HMA_dom_sf"/>
</dbReference>
<keyword evidence="3" id="KW-1185">Reference proteome</keyword>
<feature type="region of interest" description="Disordered" evidence="1">
    <location>
        <begin position="127"/>
        <end position="170"/>
    </location>
</feature>
<protein>
    <recommendedName>
        <fullName evidence="4">HMA domain-containing protein</fullName>
    </recommendedName>
</protein>
<dbReference type="EMBL" id="NMUH01003940">
    <property type="protein sequence ID" value="MQM07723.1"/>
    <property type="molecule type" value="Genomic_DNA"/>
</dbReference>
<gene>
    <name evidence="2" type="ORF">Taro_040561</name>
</gene>
<feature type="compositionally biased region" description="Basic residues" evidence="1">
    <location>
        <begin position="156"/>
        <end position="170"/>
    </location>
</feature>
<dbReference type="AlphaFoldDB" id="A0A843W9A7"/>
<feature type="region of interest" description="Disordered" evidence="1">
    <location>
        <begin position="1"/>
        <end position="26"/>
    </location>
</feature>
<evidence type="ECO:0000313" key="3">
    <source>
        <dbReference type="Proteomes" id="UP000652761"/>
    </source>
</evidence>